<dbReference type="InterPro" id="IPR009057">
    <property type="entry name" value="Homeodomain-like_sf"/>
</dbReference>
<evidence type="ECO:0000313" key="2">
    <source>
        <dbReference type="EMBL" id="MCY1010345.1"/>
    </source>
</evidence>
<protein>
    <recommendedName>
        <fullName evidence="1">DNA binding HTH domain-containing protein</fullName>
    </recommendedName>
</protein>
<comment type="caution">
    <text evidence="2">The sequence shown here is derived from an EMBL/GenBank/DDBJ whole genome shotgun (WGS) entry which is preliminary data.</text>
</comment>
<gene>
    <name evidence="2" type="ORF">OV079_33220</name>
</gene>
<dbReference type="AlphaFoldDB" id="A0A9X3J0S2"/>
<dbReference type="GO" id="GO:0043565">
    <property type="term" value="F:sequence-specific DNA binding"/>
    <property type="evidence" value="ECO:0007669"/>
    <property type="project" value="InterPro"/>
</dbReference>
<evidence type="ECO:0000313" key="3">
    <source>
        <dbReference type="Proteomes" id="UP001150924"/>
    </source>
</evidence>
<organism evidence="2 3">
    <name type="scientific">Nannocystis pusilla</name>
    <dbReference type="NCBI Taxonomy" id="889268"/>
    <lineage>
        <taxon>Bacteria</taxon>
        <taxon>Pseudomonadati</taxon>
        <taxon>Myxococcota</taxon>
        <taxon>Polyangia</taxon>
        <taxon>Nannocystales</taxon>
        <taxon>Nannocystaceae</taxon>
        <taxon>Nannocystis</taxon>
    </lineage>
</organism>
<dbReference type="SUPFAM" id="SSF46689">
    <property type="entry name" value="Homeodomain-like"/>
    <property type="match status" value="1"/>
</dbReference>
<dbReference type="Gene3D" id="1.10.10.60">
    <property type="entry name" value="Homeodomain-like"/>
    <property type="match status" value="1"/>
</dbReference>
<dbReference type="RefSeq" id="WP_267773244.1">
    <property type="nucleotide sequence ID" value="NZ_JAPNKE010000002.1"/>
</dbReference>
<keyword evidence="3" id="KW-1185">Reference proteome</keyword>
<accession>A0A9X3J0S2</accession>
<dbReference type="EMBL" id="JAPNKE010000002">
    <property type="protein sequence ID" value="MCY1010345.1"/>
    <property type="molecule type" value="Genomic_DNA"/>
</dbReference>
<name>A0A9X3J0S2_9BACT</name>
<proteinExistence type="predicted"/>
<sequence>MSLKAFRDSVERAFILQRLSELNWNVSKTAETLDVERTHLHKKMKLLGIARGG</sequence>
<evidence type="ECO:0000259" key="1">
    <source>
        <dbReference type="Pfam" id="PF02954"/>
    </source>
</evidence>
<dbReference type="Proteomes" id="UP001150924">
    <property type="component" value="Unassembled WGS sequence"/>
</dbReference>
<feature type="domain" description="DNA binding HTH" evidence="1">
    <location>
        <begin position="8"/>
        <end position="45"/>
    </location>
</feature>
<dbReference type="Pfam" id="PF02954">
    <property type="entry name" value="HTH_8"/>
    <property type="match status" value="1"/>
</dbReference>
<reference evidence="2" key="1">
    <citation type="submission" date="2022-11" db="EMBL/GenBank/DDBJ databases">
        <title>Minimal conservation of predation-associated metabolite biosynthetic gene clusters underscores biosynthetic potential of Myxococcota including descriptions for ten novel species: Archangium lansinium sp. nov., Myxococcus landrumus sp. nov., Nannocystis bai.</title>
        <authorList>
            <person name="Ahearne A."/>
            <person name="Stevens C."/>
            <person name="Phillips K."/>
        </authorList>
    </citation>
    <scope>NUCLEOTIDE SEQUENCE</scope>
    <source>
        <strain evidence="2">Na p29</strain>
    </source>
</reference>
<dbReference type="InterPro" id="IPR002197">
    <property type="entry name" value="HTH_Fis"/>
</dbReference>